<dbReference type="OrthoDB" id="56053at2157"/>
<dbReference type="RefSeq" id="WP_021788577.1">
    <property type="nucleotide sequence ID" value="NZ_LT671858.1"/>
</dbReference>
<dbReference type="STRING" id="1673428.CPM_0771"/>
<dbReference type="InterPro" id="IPR036390">
    <property type="entry name" value="WH_DNA-bd_sf"/>
</dbReference>
<feature type="domain" description="Transcription regulator PadR N-terminal" evidence="1">
    <location>
        <begin position="12"/>
        <end position="75"/>
    </location>
</feature>
<evidence type="ECO:0000313" key="2">
    <source>
        <dbReference type="EMBL" id="SIM54662.1"/>
    </source>
</evidence>
<evidence type="ECO:0000259" key="1">
    <source>
        <dbReference type="Pfam" id="PF03551"/>
    </source>
</evidence>
<evidence type="ECO:0000313" key="3">
    <source>
        <dbReference type="EMBL" id="SJK84619.1"/>
    </source>
</evidence>
<name>A0A1N5U1Q0_9ARCH</name>
<dbReference type="EMBL" id="LT719092">
    <property type="protein sequence ID" value="SJK84619.1"/>
    <property type="molecule type" value="Genomic_DNA"/>
</dbReference>
<dbReference type="Pfam" id="PF03551">
    <property type="entry name" value="PadR"/>
    <property type="match status" value="1"/>
</dbReference>
<dbReference type="Proteomes" id="UP000187822">
    <property type="component" value="Chromosome I"/>
</dbReference>
<dbReference type="PANTHER" id="PTHR43252:SF5">
    <property type="entry name" value="TRANSCRIPTIONAL REGULATOR, PADR-LIKE FAMILY"/>
    <property type="match status" value="1"/>
</dbReference>
<reference evidence="3" key="2">
    <citation type="submission" date="2016-06" db="EMBL/GenBank/DDBJ databases">
        <authorList>
            <person name="Olsen C.W."/>
            <person name="Carey S."/>
            <person name="Hinshaw L."/>
            <person name="Karasin A.I."/>
        </authorList>
    </citation>
    <scope>NUCLEOTIDE SEQUENCE [LARGE SCALE GENOMIC DNA]</scope>
    <source>
        <strain evidence="3">PM4</strain>
    </source>
</reference>
<gene>
    <name evidence="3" type="ORF">CPM_0771</name>
    <name evidence="2" type="ORF">CSP5_0775</name>
</gene>
<dbReference type="GeneID" id="41588050"/>
<dbReference type="AlphaFoldDB" id="A0A1N5U1Q0"/>
<reference evidence="2 5" key="1">
    <citation type="submission" date="2016-04" db="EMBL/GenBank/DDBJ databases">
        <authorList>
            <person name="Evans L.H."/>
            <person name="Alamgir A."/>
            <person name="Owens N."/>
            <person name="Weber N.D."/>
            <person name="Virtaneva K."/>
            <person name="Barbian K."/>
            <person name="Babar A."/>
            <person name="Rosenke K."/>
        </authorList>
    </citation>
    <scope>NUCLEOTIDE SEQUENCE [LARGE SCALE GENOMIC DNA]</scope>
    <source>
        <strain evidence="2">S5</strain>
        <strain evidence="5">S5(T) (JCM 30642 \VKM B-2941)</strain>
    </source>
</reference>
<protein>
    <submittedName>
        <fullName evidence="2">PadR family transcriptional regulator</fullName>
    </submittedName>
</protein>
<dbReference type="Gene3D" id="1.10.10.10">
    <property type="entry name" value="Winged helix-like DNA-binding domain superfamily/Winged helix DNA-binding domain"/>
    <property type="match status" value="1"/>
</dbReference>
<sequence>MKGGMLNYWIMRNISEGPLKGADIIKEMSRKSNGRWRPSPGSVYPALSHMEEKGFVKRDNDGRYSITEEGRNEMKKYDDMVKNLIGTENVNDILEETTANLTYIIETFDYSHFDPSKINDMKTKLMAVLEKIKESEK</sequence>
<dbReference type="InterPro" id="IPR005149">
    <property type="entry name" value="Tscrpt_reg_PadR_N"/>
</dbReference>
<proteinExistence type="predicted"/>
<dbReference type="SUPFAM" id="SSF46785">
    <property type="entry name" value="Winged helix' DNA-binding domain"/>
    <property type="match status" value="1"/>
</dbReference>
<reference evidence="4" key="3">
    <citation type="submission" date="2016-06" db="EMBL/GenBank/DDBJ databases">
        <authorList>
            <person name="Toshchakov V.S."/>
        </authorList>
    </citation>
    <scope>NUCLEOTIDE SEQUENCE [LARGE SCALE GENOMIC DNA]</scope>
    <source>
        <strain>PM4 (JCM 30641</strain>
        <strain evidence="4">\VKM B-2940)</strain>
    </source>
</reference>
<evidence type="ECO:0000313" key="5">
    <source>
        <dbReference type="Proteomes" id="UP000195607"/>
    </source>
</evidence>
<dbReference type="KEGG" id="cdiv:CPM_0771"/>
<dbReference type="PANTHER" id="PTHR43252">
    <property type="entry name" value="TRANSCRIPTIONAL REGULATOR YQJI"/>
    <property type="match status" value="1"/>
</dbReference>
<dbReference type="InterPro" id="IPR036388">
    <property type="entry name" value="WH-like_DNA-bd_sf"/>
</dbReference>
<evidence type="ECO:0000313" key="4">
    <source>
        <dbReference type="Proteomes" id="UP000187822"/>
    </source>
</evidence>
<accession>A0A1N5U1Q0</accession>
<keyword evidence="4" id="KW-1185">Reference proteome</keyword>
<dbReference type="Proteomes" id="UP000195607">
    <property type="component" value="Chromosome I"/>
</dbReference>
<organism evidence="2 5">
    <name type="scientific">Cuniculiplasma divulgatum</name>
    <dbReference type="NCBI Taxonomy" id="1673428"/>
    <lineage>
        <taxon>Archaea</taxon>
        <taxon>Methanobacteriati</taxon>
        <taxon>Thermoplasmatota</taxon>
        <taxon>Thermoplasmata</taxon>
        <taxon>Thermoplasmatales</taxon>
        <taxon>Cuniculiplasmataceae</taxon>
        <taxon>Cuniculiplasma</taxon>
    </lineage>
</organism>
<dbReference type="EMBL" id="LT671858">
    <property type="protein sequence ID" value="SIM54662.1"/>
    <property type="molecule type" value="Genomic_DNA"/>
</dbReference>